<evidence type="ECO:0000313" key="7">
    <source>
        <dbReference type="EMBL" id="ADJ16966.1"/>
    </source>
</evidence>
<evidence type="ECO:0000256" key="1">
    <source>
        <dbReference type="ARBA" id="ARBA00004651"/>
    </source>
</evidence>
<keyword evidence="3" id="KW-0812">Transmembrane</keyword>
<evidence type="ECO:0000259" key="6">
    <source>
        <dbReference type="Pfam" id="PF12696"/>
    </source>
</evidence>
<evidence type="ECO:0000313" key="9">
    <source>
        <dbReference type="EMBL" id="ELY38598.1"/>
    </source>
</evidence>
<protein>
    <submittedName>
        <fullName evidence="7">Type IV secretory pathway VirD4 protein-like protein</fullName>
    </submittedName>
</protein>
<sequence>MFRYLIDESIKHGMSDPRRSAYYLLDEIEHMGVSISRLGELINVGRGNNCQAILSLQSVAQLQDTYGRERANALLSGMVTVIGLRTADEPSVDFLRETVGTEFNEYTGHVERKEAPLGGGMVETSREMKTEEEHKFAKGDLRSFDAGEAVICRQGKGYVHGRIRMLEE</sequence>
<accession>D8JC59</accession>
<evidence type="ECO:0000313" key="10">
    <source>
        <dbReference type="Proteomes" id="UP000000390"/>
    </source>
</evidence>
<keyword evidence="2" id="KW-1003">Cell membrane</keyword>
<evidence type="ECO:0000313" key="8">
    <source>
        <dbReference type="EMBL" id="ADJ16997.1"/>
    </source>
</evidence>
<evidence type="ECO:0000256" key="5">
    <source>
        <dbReference type="ARBA" id="ARBA00023136"/>
    </source>
</evidence>
<dbReference type="PANTHER" id="PTHR37937">
    <property type="entry name" value="CONJUGATIVE TRANSFER: DNA TRANSPORT"/>
    <property type="match status" value="1"/>
</dbReference>
<dbReference type="Proteomes" id="UP000011645">
    <property type="component" value="Unassembled WGS sequence"/>
</dbReference>
<dbReference type="SUPFAM" id="SSF52540">
    <property type="entry name" value="P-loop containing nucleoside triphosphate hydrolases"/>
    <property type="match status" value="1"/>
</dbReference>
<dbReference type="KEGG" id="hje:HacjB3_18118"/>
<dbReference type="AlphaFoldDB" id="D8JC59"/>
<gene>
    <name evidence="7" type="ordered locus">HacjB3_18118</name>
    <name evidence="8" type="ordered locus">HacjB3_18273</name>
    <name evidence="9" type="ORF">C497_06649</name>
</gene>
<dbReference type="HOGENOM" id="CLU_1582856_0_0_2"/>
<geneLocation type="plasmid" evidence="7 10">
    <name>2</name>
</geneLocation>
<dbReference type="Pfam" id="PF12696">
    <property type="entry name" value="TraG-D_C"/>
    <property type="match status" value="1"/>
</dbReference>
<dbReference type="Proteomes" id="UP000000390">
    <property type="component" value="Plasmid 2"/>
</dbReference>
<dbReference type="EMBL" id="CP002064">
    <property type="protein sequence ID" value="ADJ16966.1"/>
    <property type="molecule type" value="Genomic_DNA"/>
</dbReference>
<keyword evidence="4" id="KW-1133">Transmembrane helix</keyword>
<dbReference type="EMBL" id="CP002064">
    <property type="protein sequence ID" value="ADJ16997.1"/>
    <property type="molecule type" value="Genomic_DNA"/>
</dbReference>
<keyword evidence="7" id="KW-0614">Plasmid</keyword>
<proteinExistence type="predicted"/>
<evidence type="ECO:0000256" key="4">
    <source>
        <dbReference type="ARBA" id="ARBA00022989"/>
    </source>
</evidence>
<organism evidence="7 10">
    <name type="scientific">Halalkalicoccus jeotgali (strain DSM 18796 / CECT 7217 / JCM 14584 / KCTC 4019 / B3)</name>
    <dbReference type="NCBI Taxonomy" id="795797"/>
    <lineage>
        <taxon>Archaea</taxon>
        <taxon>Methanobacteriati</taxon>
        <taxon>Methanobacteriota</taxon>
        <taxon>Stenosarchaea group</taxon>
        <taxon>Halobacteria</taxon>
        <taxon>Halobacteriales</taxon>
        <taxon>Halococcaceae</taxon>
        <taxon>Halalkalicoccus</taxon>
    </lineage>
</organism>
<reference evidence="7 10" key="1">
    <citation type="journal article" date="2010" name="J. Bacteriol.">
        <title>Complete genome sequence of Halalkalicoccus jeotgali B3(T), an extremely halophilic archaeon.</title>
        <authorList>
            <person name="Roh S.W."/>
            <person name="Nam Y.D."/>
            <person name="Nam S.H."/>
            <person name="Choi S.H."/>
            <person name="Park H.S."/>
            <person name="Bae J.W."/>
        </authorList>
    </citation>
    <scope>NUCLEOTIDE SEQUENCE [LARGE SCALE GENOMIC DNA]</scope>
    <source>
        <strain evidence="7">B3</strain>
        <strain evidence="10">DSM 18796 / CECT 7217 / JCM 14584 / KCTC 4019 / B3</strain>
        <plasmid evidence="10">2</plasmid>
    </source>
</reference>
<keyword evidence="5" id="KW-0472">Membrane</keyword>
<keyword evidence="11" id="KW-1185">Reference proteome</keyword>
<dbReference type="PATRIC" id="fig|795797.18.peg.3529"/>
<evidence type="ECO:0000256" key="3">
    <source>
        <dbReference type="ARBA" id="ARBA00022692"/>
    </source>
</evidence>
<comment type="subcellular location">
    <subcellularLocation>
        <location evidence="1">Cell membrane</location>
        <topology evidence="1">Multi-pass membrane protein</topology>
    </subcellularLocation>
</comment>
<feature type="domain" description="TraD/TraG TraM recognition site" evidence="6">
    <location>
        <begin position="22"/>
        <end position="125"/>
    </location>
</feature>
<dbReference type="PANTHER" id="PTHR37937:SF1">
    <property type="entry name" value="CONJUGATIVE TRANSFER: DNA TRANSPORT"/>
    <property type="match status" value="1"/>
</dbReference>
<dbReference type="EMBL" id="AOHV01000020">
    <property type="protein sequence ID" value="ELY38598.1"/>
    <property type="molecule type" value="Genomic_DNA"/>
</dbReference>
<dbReference type="CDD" id="cd01127">
    <property type="entry name" value="TrwB_TraG_TraD_VirD4"/>
    <property type="match status" value="1"/>
</dbReference>
<dbReference type="InterPro" id="IPR032689">
    <property type="entry name" value="TraG-D_C"/>
</dbReference>
<evidence type="ECO:0000256" key="2">
    <source>
        <dbReference type="ARBA" id="ARBA00022475"/>
    </source>
</evidence>
<reference evidence="9 11" key="2">
    <citation type="journal article" date="2014" name="PLoS Genet.">
        <title>Phylogenetically driven sequencing of extremely halophilic archaea reveals strategies for static and dynamic osmo-response.</title>
        <authorList>
            <person name="Becker E.A."/>
            <person name="Seitzer P.M."/>
            <person name="Tritt A."/>
            <person name="Larsen D."/>
            <person name="Krusor M."/>
            <person name="Yao A.I."/>
            <person name="Wu D."/>
            <person name="Madern D."/>
            <person name="Eisen J.A."/>
            <person name="Darling A.E."/>
            <person name="Facciotti M.T."/>
        </authorList>
    </citation>
    <scope>NUCLEOTIDE SEQUENCE [LARGE SCALE GENOMIC DNA]</scope>
    <source>
        <strain evidence="9">B3</strain>
        <strain evidence="11">DSM 18796 / CECT 7217 / JCM 14584 / KCTC 4019 / B3</strain>
    </source>
</reference>
<dbReference type="GO" id="GO:0005886">
    <property type="term" value="C:plasma membrane"/>
    <property type="evidence" value="ECO:0007669"/>
    <property type="project" value="UniProtKB-SubCell"/>
</dbReference>
<dbReference type="Gene3D" id="3.40.50.300">
    <property type="entry name" value="P-loop containing nucleotide triphosphate hydrolases"/>
    <property type="match status" value="1"/>
</dbReference>
<dbReference type="InterPro" id="IPR027417">
    <property type="entry name" value="P-loop_NTPase"/>
</dbReference>
<name>D8JC59_HALJB</name>
<evidence type="ECO:0000313" key="11">
    <source>
        <dbReference type="Proteomes" id="UP000011645"/>
    </source>
</evidence>
<dbReference type="KEGG" id="hje:HacjB3_18273"/>
<dbReference type="InterPro" id="IPR051539">
    <property type="entry name" value="T4SS-coupling_protein"/>
</dbReference>